<protein>
    <submittedName>
        <fullName evidence="2">Uncharacterized protein</fullName>
    </submittedName>
</protein>
<keyword evidence="1" id="KW-0472">Membrane</keyword>
<keyword evidence="1" id="KW-0812">Transmembrane</keyword>
<evidence type="ECO:0000313" key="2">
    <source>
        <dbReference type="EMBL" id="SHF09233.1"/>
    </source>
</evidence>
<organism evidence="2 3">
    <name type="scientific">Arenibacter palladensis</name>
    <dbReference type="NCBI Taxonomy" id="237373"/>
    <lineage>
        <taxon>Bacteria</taxon>
        <taxon>Pseudomonadati</taxon>
        <taxon>Bacteroidota</taxon>
        <taxon>Flavobacteriia</taxon>
        <taxon>Flavobacteriales</taxon>
        <taxon>Flavobacteriaceae</taxon>
        <taxon>Arenibacter</taxon>
    </lineage>
</organism>
<name>A0A1M4YU27_9FLAO</name>
<dbReference type="EMBL" id="FQUX01000002">
    <property type="protein sequence ID" value="SHF09233.1"/>
    <property type="molecule type" value="Genomic_DNA"/>
</dbReference>
<evidence type="ECO:0000313" key="3">
    <source>
        <dbReference type="Proteomes" id="UP000184406"/>
    </source>
</evidence>
<gene>
    <name evidence="2" type="ORF">SAMN03080594_102572</name>
</gene>
<accession>A0A1M4YU27</accession>
<feature type="transmembrane region" description="Helical" evidence="1">
    <location>
        <begin position="20"/>
        <end position="43"/>
    </location>
</feature>
<keyword evidence="3" id="KW-1185">Reference proteome</keyword>
<keyword evidence="1" id="KW-1133">Transmembrane helix</keyword>
<evidence type="ECO:0000256" key="1">
    <source>
        <dbReference type="SAM" id="Phobius"/>
    </source>
</evidence>
<dbReference type="RefSeq" id="WP_178346982.1">
    <property type="nucleotide sequence ID" value="NZ_FQUX01000002.1"/>
</dbReference>
<proteinExistence type="predicted"/>
<dbReference type="Proteomes" id="UP000184406">
    <property type="component" value="Unassembled WGS sequence"/>
</dbReference>
<sequence length="55" mass="6282">MVVINDIFKYSAISELSNGFKGLAITIFTCIVSILFTMLYWILVYGDSMRISYGY</sequence>
<reference evidence="3" key="1">
    <citation type="submission" date="2016-11" db="EMBL/GenBank/DDBJ databases">
        <authorList>
            <person name="Varghese N."/>
            <person name="Submissions S."/>
        </authorList>
    </citation>
    <scope>NUCLEOTIDE SEQUENCE [LARGE SCALE GENOMIC DNA]</scope>
    <source>
        <strain evidence="3">DSM 17539</strain>
    </source>
</reference>
<dbReference type="AlphaFoldDB" id="A0A1M4YU27"/>